<evidence type="ECO:0000313" key="2">
    <source>
        <dbReference type="Proteomes" id="UP000054477"/>
    </source>
</evidence>
<name>A0A0C9WVQ7_9AGAR</name>
<dbReference type="AlphaFoldDB" id="A0A0C9WVQ7"/>
<reference evidence="2" key="2">
    <citation type="submission" date="2015-01" db="EMBL/GenBank/DDBJ databases">
        <title>Evolutionary Origins and Diversification of the Mycorrhizal Mutualists.</title>
        <authorList>
            <consortium name="DOE Joint Genome Institute"/>
            <consortium name="Mycorrhizal Genomics Consortium"/>
            <person name="Kohler A."/>
            <person name="Kuo A."/>
            <person name="Nagy L.G."/>
            <person name="Floudas D."/>
            <person name="Copeland A."/>
            <person name="Barry K.W."/>
            <person name="Cichocki N."/>
            <person name="Veneault-Fourrey C."/>
            <person name="LaButti K."/>
            <person name="Lindquist E.A."/>
            <person name="Lipzen A."/>
            <person name="Lundell T."/>
            <person name="Morin E."/>
            <person name="Murat C."/>
            <person name="Riley R."/>
            <person name="Ohm R."/>
            <person name="Sun H."/>
            <person name="Tunlid A."/>
            <person name="Henrissat B."/>
            <person name="Grigoriev I.V."/>
            <person name="Hibbett D.S."/>
            <person name="Martin F."/>
        </authorList>
    </citation>
    <scope>NUCLEOTIDE SEQUENCE [LARGE SCALE GENOMIC DNA]</scope>
    <source>
        <strain evidence="2">LaAM-08-1</strain>
    </source>
</reference>
<accession>A0A0C9WVQ7</accession>
<sequence length="59" mass="6741">MRTRRPRVVGFISQRPLSFPFLPNVSYPMYVQGNCSRLAVKICFPVPNDKLTANYHAVS</sequence>
<protein>
    <submittedName>
        <fullName evidence="1">Uncharacterized protein</fullName>
    </submittedName>
</protein>
<keyword evidence="2" id="KW-1185">Reference proteome</keyword>
<organism evidence="1 2">
    <name type="scientific">Laccaria amethystina LaAM-08-1</name>
    <dbReference type="NCBI Taxonomy" id="1095629"/>
    <lineage>
        <taxon>Eukaryota</taxon>
        <taxon>Fungi</taxon>
        <taxon>Dikarya</taxon>
        <taxon>Basidiomycota</taxon>
        <taxon>Agaricomycotina</taxon>
        <taxon>Agaricomycetes</taxon>
        <taxon>Agaricomycetidae</taxon>
        <taxon>Agaricales</taxon>
        <taxon>Agaricineae</taxon>
        <taxon>Hydnangiaceae</taxon>
        <taxon>Laccaria</taxon>
    </lineage>
</organism>
<proteinExistence type="predicted"/>
<dbReference type="EMBL" id="KN838716">
    <property type="protein sequence ID" value="KIJ96595.1"/>
    <property type="molecule type" value="Genomic_DNA"/>
</dbReference>
<dbReference type="Proteomes" id="UP000054477">
    <property type="component" value="Unassembled WGS sequence"/>
</dbReference>
<dbReference type="HOGENOM" id="CLU_2961129_0_0_1"/>
<reference evidence="1 2" key="1">
    <citation type="submission" date="2014-04" db="EMBL/GenBank/DDBJ databases">
        <authorList>
            <consortium name="DOE Joint Genome Institute"/>
            <person name="Kuo A."/>
            <person name="Kohler A."/>
            <person name="Nagy L.G."/>
            <person name="Floudas D."/>
            <person name="Copeland A."/>
            <person name="Barry K.W."/>
            <person name="Cichocki N."/>
            <person name="Veneault-Fourrey C."/>
            <person name="LaButti K."/>
            <person name="Lindquist E.A."/>
            <person name="Lipzen A."/>
            <person name="Lundell T."/>
            <person name="Morin E."/>
            <person name="Murat C."/>
            <person name="Sun H."/>
            <person name="Tunlid A."/>
            <person name="Henrissat B."/>
            <person name="Grigoriev I.V."/>
            <person name="Hibbett D.S."/>
            <person name="Martin F."/>
            <person name="Nordberg H.P."/>
            <person name="Cantor M.N."/>
            <person name="Hua S.X."/>
        </authorList>
    </citation>
    <scope>NUCLEOTIDE SEQUENCE [LARGE SCALE GENOMIC DNA]</scope>
    <source>
        <strain evidence="1 2">LaAM-08-1</strain>
    </source>
</reference>
<evidence type="ECO:0000313" key="1">
    <source>
        <dbReference type="EMBL" id="KIJ96595.1"/>
    </source>
</evidence>
<gene>
    <name evidence="1" type="ORF">K443DRAFT_682217</name>
</gene>